<evidence type="ECO:0000256" key="2">
    <source>
        <dbReference type="ARBA" id="ARBA00005525"/>
    </source>
</evidence>
<keyword evidence="3 10" id="KW-0963">Cytoplasm</keyword>
<dbReference type="Gene3D" id="1.10.3730.10">
    <property type="entry name" value="ProC C-terminal domain-like"/>
    <property type="match status" value="1"/>
</dbReference>
<protein>
    <recommendedName>
        <fullName evidence="10 11">Pyrroline-5-carboxylate reductase</fullName>
        <shortName evidence="10">P5C reductase</shortName>
        <shortName evidence="10">P5CR</shortName>
        <ecNumber evidence="10 11">1.5.1.2</ecNumber>
    </recommendedName>
    <alternativeName>
        <fullName evidence="10">PCA reductase</fullName>
    </alternativeName>
</protein>
<evidence type="ECO:0000256" key="1">
    <source>
        <dbReference type="ARBA" id="ARBA00005205"/>
    </source>
</evidence>
<dbReference type="NCBIfam" id="TIGR00112">
    <property type="entry name" value="proC"/>
    <property type="match status" value="1"/>
</dbReference>
<dbReference type="Gene3D" id="3.40.50.720">
    <property type="entry name" value="NAD(P)-binding Rossmann-like Domain"/>
    <property type="match status" value="1"/>
</dbReference>
<evidence type="ECO:0000256" key="9">
    <source>
        <dbReference type="ARBA" id="ARBA00052690"/>
    </source>
</evidence>
<feature type="domain" description="Pyrroline-5-carboxylate reductase dimerisation" evidence="15">
    <location>
        <begin position="168"/>
        <end position="272"/>
    </location>
</feature>
<dbReference type="GO" id="GO:0055129">
    <property type="term" value="P:L-proline biosynthetic process"/>
    <property type="evidence" value="ECO:0007669"/>
    <property type="project" value="UniProtKB-UniRule"/>
</dbReference>
<keyword evidence="4 10" id="KW-0028">Amino-acid biosynthesis</keyword>
<reference evidence="16 17" key="1">
    <citation type="submission" date="2018-07" db="EMBL/GenBank/DDBJ databases">
        <title>Motiliproteus coralliicola sp. nov., a bacterium isolated from Coral.</title>
        <authorList>
            <person name="Wang G."/>
        </authorList>
    </citation>
    <scope>NUCLEOTIDE SEQUENCE [LARGE SCALE GENOMIC DNA]</scope>
    <source>
        <strain evidence="16 17">C34</strain>
    </source>
</reference>
<evidence type="ECO:0000313" key="16">
    <source>
        <dbReference type="EMBL" id="RDE18918.1"/>
    </source>
</evidence>
<evidence type="ECO:0000256" key="12">
    <source>
        <dbReference type="PIRSR" id="PIRSR000193-1"/>
    </source>
</evidence>
<dbReference type="EMBL" id="QQOH01000004">
    <property type="protein sequence ID" value="RDE18918.1"/>
    <property type="molecule type" value="Genomic_DNA"/>
</dbReference>
<dbReference type="UniPathway" id="UPA00098">
    <property type="reaction ID" value="UER00361"/>
</dbReference>
<keyword evidence="17" id="KW-1185">Reference proteome</keyword>
<dbReference type="SUPFAM" id="SSF51735">
    <property type="entry name" value="NAD(P)-binding Rossmann-fold domains"/>
    <property type="match status" value="1"/>
</dbReference>
<sequence length="279" mass="29810">MTDTANYPVLGFIGGGNMAQAIIGGLVNQGYPAQQIWVADPTQQQLDKLAEQWPINTTTDNSRVAGESEVLMLAVKPQVMKVVAEALRETLAASPALVISIAAGIPVASLERWLGAETALVRCMPNTPALVMTGASGLYANAQVSQTQRQQAEQMMAAIGIAQWVEREELIDAVIAVSGSGPAYYFMMMEAMVEAGIKQGLSREVSTELTLQTALGAAKMAQASDVDPAELRRRVCSPNGTTERAVQRFQQGGLPELVEQAMDDCADRAREMALELGQD</sequence>
<dbReference type="PANTHER" id="PTHR11645">
    <property type="entry name" value="PYRROLINE-5-CARBOXYLATE REDUCTASE"/>
    <property type="match status" value="1"/>
</dbReference>
<dbReference type="InterPro" id="IPR053790">
    <property type="entry name" value="P5CR-like_CS"/>
</dbReference>
<dbReference type="HAMAP" id="MF_01925">
    <property type="entry name" value="P5C_reductase"/>
    <property type="match status" value="1"/>
</dbReference>
<comment type="catalytic activity">
    <reaction evidence="9 10 13">
        <text>L-proline + NADP(+) = (S)-1-pyrroline-5-carboxylate + NADPH + 2 H(+)</text>
        <dbReference type="Rhea" id="RHEA:14109"/>
        <dbReference type="ChEBI" id="CHEBI:15378"/>
        <dbReference type="ChEBI" id="CHEBI:17388"/>
        <dbReference type="ChEBI" id="CHEBI:57783"/>
        <dbReference type="ChEBI" id="CHEBI:58349"/>
        <dbReference type="ChEBI" id="CHEBI:60039"/>
        <dbReference type="EC" id="1.5.1.2"/>
    </reaction>
</comment>
<dbReference type="SUPFAM" id="SSF48179">
    <property type="entry name" value="6-phosphogluconate dehydrogenase C-terminal domain-like"/>
    <property type="match status" value="1"/>
</dbReference>
<dbReference type="InterPro" id="IPR028939">
    <property type="entry name" value="P5C_Rdtase_cat_N"/>
</dbReference>
<feature type="binding site" evidence="12">
    <location>
        <begin position="74"/>
        <end position="77"/>
    </location>
    <ligand>
        <name>NADP(+)</name>
        <dbReference type="ChEBI" id="CHEBI:58349"/>
    </ligand>
</feature>
<comment type="pathway">
    <text evidence="1 10 13">Amino-acid biosynthesis; L-proline biosynthesis; L-proline from L-glutamate 5-semialdehyde: step 1/1.</text>
</comment>
<feature type="binding site" evidence="12">
    <location>
        <begin position="13"/>
        <end position="18"/>
    </location>
    <ligand>
        <name>NADP(+)</name>
        <dbReference type="ChEBI" id="CHEBI:58349"/>
    </ligand>
</feature>
<dbReference type="FunFam" id="1.10.3730.10:FF:000001">
    <property type="entry name" value="Pyrroline-5-carboxylate reductase"/>
    <property type="match status" value="1"/>
</dbReference>
<dbReference type="PANTHER" id="PTHR11645:SF0">
    <property type="entry name" value="PYRROLINE-5-CARBOXYLATE REDUCTASE 3"/>
    <property type="match status" value="1"/>
</dbReference>
<feature type="binding site" evidence="12">
    <location>
        <position position="61"/>
    </location>
    <ligand>
        <name>NADPH</name>
        <dbReference type="ChEBI" id="CHEBI:57783"/>
    </ligand>
</feature>
<accession>A0A369WA82</accession>
<dbReference type="InterPro" id="IPR008927">
    <property type="entry name" value="6-PGluconate_DH-like_C_sf"/>
</dbReference>
<dbReference type="GO" id="GO:0004735">
    <property type="term" value="F:pyrroline-5-carboxylate reductase activity"/>
    <property type="evidence" value="ECO:0007669"/>
    <property type="project" value="UniProtKB-UniRule"/>
</dbReference>
<evidence type="ECO:0000313" key="17">
    <source>
        <dbReference type="Proteomes" id="UP000253769"/>
    </source>
</evidence>
<comment type="catalytic activity">
    <reaction evidence="8 10">
        <text>L-proline + NAD(+) = (S)-1-pyrroline-5-carboxylate + NADH + 2 H(+)</text>
        <dbReference type="Rhea" id="RHEA:14105"/>
        <dbReference type="ChEBI" id="CHEBI:15378"/>
        <dbReference type="ChEBI" id="CHEBI:17388"/>
        <dbReference type="ChEBI" id="CHEBI:57540"/>
        <dbReference type="ChEBI" id="CHEBI:57945"/>
        <dbReference type="ChEBI" id="CHEBI:60039"/>
        <dbReference type="EC" id="1.5.1.2"/>
    </reaction>
</comment>
<evidence type="ECO:0000256" key="13">
    <source>
        <dbReference type="RuleBase" id="RU003903"/>
    </source>
</evidence>
<dbReference type="Pfam" id="PF14748">
    <property type="entry name" value="P5CR_dimer"/>
    <property type="match status" value="1"/>
</dbReference>
<comment type="function">
    <text evidence="10">Catalyzes the reduction of 1-pyrroline-5-carboxylate (PCA) to L-proline.</text>
</comment>
<evidence type="ECO:0000256" key="3">
    <source>
        <dbReference type="ARBA" id="ARBA00022490"/>
    </source>
</evidence>
<evidence type="ECO:0000256" key="8">
    <source>
        <dbReference type="ARBA" id="ARBA00050547"/>
    </source>
</evidence>
<dbReference type="RefSeq" id="WP_114696535.1">
    <property type="nucleotide sequence ID" value="NZ_QQOH01000004.1"/>
</dbReference>
<dbReference type="EC" id="1.5.1.2" evidence="10 11"/>
<comment type="subcellular location">
    <subcellularLocation>
        <location evidence="10">Cytoplasm</location>
    </subcellularLocation>
</comment>
<dbReference type="Pfam" id="PF03807">
    <property type="entry name" value="F420_oxidored"/>
    <property type="match status" value="1"/>
</dbReference>
<comment type="similarity">
    <text evidence="2 10 13">Belongs to the pyrroline-5-carboxylate reductase family.</text>
</comment>
<proteinExistence type="inferred from homology"/>
<dbReference type="InterPro" id="IPR036291">
    <property type="entry name" value="NAD(P)-bd_dom_sf"/>
</dbReference>
<dbReference type="PIRSF" id="PIRSF000193">
    <property type="entry name" value="Pyrrol-5-carb_rd"/>
    <property type="match status" value="1"/>
</dbReference>
<feature type="domain" description="Pyrroline-5-carboxylate reductase catalytic N-terminal" evidence="14">
    <location>
        <begin position="10"/>
        <end position="104"/>
    </location>
</feature>
<dbReference type="FunFam" id="3.40.50.720:FF:000105">
    <property type="entry name" value="Pyrroline-5-carboxylate reductase"/>
    <property type="match status" value="1"/>
</dbReference>
<dbReference type="InterPro" id="IPR000304">
    <property type="entry name" value="Pyrroline-COOH_reductase"/>
</dbReference>
<dbReference type="OrthoDB" id="9805754at2"/>
<evidence type="ECO:0000256" key="10">
    <source>
        <dbReference type="HAMAP-Rule" id="MF_01925"/>
    </source>
</evidence>
<keyword evidence="6 10" id="KW-0521">NADP</keyword>
<evidence type="ECO:0000259" key="14">
    <source>
        <dbReference type="Pfam" id="PF03807"/>
    </source>
</evidence>
<organism evidence="16 17">
    <name type="scientific">Motiliproteus coralliicola</name>
    <dbReference type="NCBI Taxonomy" id="2283196"/>
    <lineage>
        <taxon>Bacteria</taxon>
        <taxon>Pseudomonadati</taxon>
        <taxon>Pseudomonadota</taxon>
        <taxon>Gammaproteobacteria</taxon>
        <taxon>Oceanospirillales</taxon>
        <taxon>Oceanospirillaceae</taxon>
        <taxon>Motiliproteus</taxon>
    </lineage>
</organism>
<evidence type="ECO:0000256" key="11">
    <source>
        <dbReference type="NCBIfam" id="TIGR00112"/>
    </source>
</evidence>
<dbReference type="Proteomes" id="UP000253769">
    <property type="component" value="Unassembled WGS sequence"/>
</dbReference>
<dbReference type="AlphaFoldDB" id="A0A369WA82"/>
<comment type="caution">
    <text evidence="16">The sequence shown here is derived from an EMBL/GenBank/DDBJ whole genome shotgun (WGS) entry which is preliminary data.</text>
</comment>
<evidence type="ECO:0000256" key="4">
    <source>
        <dbReference type="ARBA" id="ARBA00022605"/>
    </source>
</evidence>
<dbReference type="InterPro" id="IPR029036">
    <property type="entry name" value="P5CR_dimer"/>
</dbReference>
<evidence type="ECO:0000259" key="15">
    <source>
        <dbReference type="Pfam" id="PF14748"/>
    </source>
</evidence>
<dbReference type="PROSITE" id="PS00521">
    <property type="entry name" value="P5CR"/>
    <property type="match status" value="1"/>
</dbReference>
<evidence type="ECO:0000256" key="7">
    <source>
        <dbReference type="ARBA" id="ARBA00023002"/>
    </source>
</evidence>
<dbReference type="GO" id="GO:0005737">
    <property type="term" value="C:cytoplasm"/>
    <property type="evidence" value="ECO:0007669"/>
    <property type="project" value="UniProtKB-SubCell"/>
</dbReference>
<evidence type="ECO:0000256" key="5">
    <source>
        <dbReference type="ARBA" id="ARBA00022650"/>
    </source>
</evidence>
<keyword evidence="5 10" id="KW-0641">Proline biosynthesis</keyword>
<evidence type="ECO:0000256" key="6">
    <source>
        <dbReference type="ARBA" id="ARBA00022857"/>
    </source>
</evidence>
<name>A0A369WA82_9GAMM</name>
<gene>
    <name evidence="10" type="primary">proC</name>
    <name evidence="16" type="ORF">DV711_15005</name>
</gene>
<keyword evidence="7 10" id="KW-0560">Oxidoreductase</keyword>